<comment type="similarity">
    <text evidence="4">In the N-terminal section; belongs to the AlaDH/PNT family.</text>
</comment>
<evidence type="ECO:0000256" key="9">
    <source>
        <dbReference type="ARBA" id="ARBA00022946"/>
    </source>
</evidence>
<keyword evidence="12" id="KW-0520">NAD</keyword>
<dbReference type="Pfam" id="PF16653">
    <property type="entry name" value="Sacchrp_dh_C"/>
    <property type="match status" value="1"/>
</dbReference>
<feature type="compositionally biased region" description="Polar residues" evidence="21">
    <location>
        <begin position="394"/>
        <end position="405"/>
    </location>
</feature>
<keyword evidence="8" id="KW-0521">NADP</keyword>
<keyword evidence="11" id="KW-0560">Oxidoreductase</keyword>
<evidence type="ECO:0000256" key="3">
    <source>
        <dbReference type="ARBA" id="ARBA00004720"/>
    </source>
</evidence>
<feature type="compositionally biased region" description="Polar residues" evidence="21">
    <location>
        <begin position="254"/>
        <end position="266"/>
    </location>
</feature>
<evidence type="ECO:0000256" key="11">
    <source>
        <dbReference type="ARBA" id="ARBA00023002"/>
    </source>
</evidence>
<feature type="compositionally biased region" description="Polar residues" evidence="21">
    <location>
        <begin position="328"/>
        <end position="340"/>
    </location>
</feature>
<dbReference type="GO" id="GO:0006554">
    <property type="term" value="P:lysine catabolic process"/>
    <property type="evidence" value="ECO:0007669"/>
    <property type="project" value="UniProtKB-ARBA"/>
</dbReference>
<comment type="catalytic activity">
    <reaction evidence="16">
        <text>L-saccharopine + NADP(+) + H2O = L-lysine + 2-oxoglutarate + NADPH + H(+)</text>
        <dbReference type="Rhea" id="RHEA:19373"/>
        <dbReference type="ChEBI" id="CHEBI:15377"/>
        <dbReference type="ChEBI" id="CHEBI:15378"/>
        <dbReference type="ChEBI" id="CHEBI:16810"/>
        <dbReference type="ChEBI" id="CHEBI:32551"/>
        <dbReference type="ChEBI" id="CHEBI:57783"/>
        <dbReference type="ChEBI" id="CHEBI:57951"/>
        <dbReference type="ChEBI" id="CHEBI:58349"/>
        <dbReference type="EC" id="1.5.1.8"/>
    </reaction>
    <physiologicalReaction direction="right-to-left" evidence="16">
        <dbReference type="Rhea" id="RHEA:19375"/>
    </physiologicalReaction>
</comment>
<evidence type="ECO:0000256" key="8">
    <source>
        <dbReference type="ARBA" id="ARBA00022857"/>
    </source>
</evidence>
<evidence type="ECO:0000313" key="25">
    <source>
        <dbReference type="Proteomes" id="UP001219934"/>
    </source>
</evidence>
<evidence type="ECO:0000256" key="15">
    <source>
        <dbReference type="ARBA" id="ARBA00025744"/>
    </source>
</evidence>
<dbReference type="SUPFAM" id="SSF55347">
    <property type="entry name" value="Glyceraldehyde-3-phosphate dehydrogenase-like, C-terminal domain"/>
    <property type="match status" value="1"/>
</dbReference>
<evidence type="ECO:0000256" key="18">
    <source>
        <dbReference type="ARBA" id="ARBA00055923"/>
    </source>
</evidence>
<evidence type="ECO:0000256" key="10">
    <source>
        <dbReference type="ARBA" id="ARBA00022990"/>
    </source>
</evidence>
<evidence type="ECO:0000256" key="17">
    <source>
        <dbReference type="ARBA" id="ARBA00051926"/>
    </source>
</evidence>
<dbReference type="SMART" id="SM01003">
    <property type="entry name" value="AlaDh_PNT_N"/>
    <property type="match status" value="1"/>
</dbReference>
<dbReference type="EMBL" id="JAPTMU010000048">
    <property type="protein sequence ID" value="KAJ4922987.1"/>
    <property type="molecule type" value="Genomic_DNA"/>
</dbReference>
<comment type="function">
    <text evidence="18">Bifunctional enzyme that catalyzes the first two steps in lysine degradation.</text>
</comment>
<dbReference type="FunFam" id="1.10.1870.10:FF:000001">
    <property type="entry name" value="Alpha-aminoadipic semialdehyde synthase, mitochondrial"/>
    <property type="match status" value="1"/>
</dbReference>
<dbReference type="PANTHER" id="PTHR11133">
    <property type="entry name" value="SACCHAROPINE DEHYDROGENASE"/>
    <property type="match status" value="1"/>
</dbReference>
<feature type="compositionally biased region" description="Polar residues" evidence="21">
    <location>
        <begin position="232"/>
        <end position="244"/>
    </location>
</feature>
<evidence type="ECO:0000259" key="22">
    <source>
        <dbReference type="SMART" id="SM01002"/>
    </source>
</evidence>
<keyword evidence="13" id="KW-0496">Mitochondrion</keyword>
<dbReference type="InterPro" id="IPR032095">
    <property type="entry name" value="Sacchrp_dh-like_C"/>
</dbReference>
<dbReference type="InterPro" id="IPR051168">
    <property type="entry name" value="AASS"/>
</dbReference>
<evidence type="ECO:0000256" key="19">
    <source>
        <dbReference type="ARBA" id="ARBA00072416"/>
    </source>
</evidence>
<feature type="compositionally biased region" description="Polar residues" evidence="21">
    <location>
        <begin position="351"/>
        <end position="384"/>
    </location>
</feature>
<keyword evidence="9" id="KW-0809">Transit peptide</keyword>
<dbReference type="EC" id="1.5.1.8" evidence="6"/>
<evidence type="ECO:0000256" key="21">
    <source>
        <dbReference type="SAM" id="MobiDB-lite"/>
    </source>
</evidence>
<comment type="similarity">
    <text evidence="15">In the C-terminal section; belongs to the saccharopine dehydrogenase family.</text>
</comment>
<dbReference type="PANTHER" id="PTHR11133:SF22">
    <property type="entry name" value="ALPHA-AMINOADIPIC SEMIALDEHYDE SYNTHASE, MITOCHONDRIAL"/>
    <property type="match status" value="1"/>
</dbReference>
<dbReference type="GO" id="GO:0047131">
    <property type="term" value="F:saccharopine dehydrogenase (NAD+, L-glutamate-forming) activity"/>
    <property type="evidence" value="ECO:0007669"/>
    <property type="project" value="UniProtKB-EC"/>
</dbReference>
<feature type="compositionally biased region" description="Polar residues" evidence="21">
    <location>
        <begin position="187"/>
        <end position="199"/>
    </location>
</feature>
<sequence>MFRLLSHGGQRSRRCLSVQRRYDHHRAVMAIRREDINPWERRAPLAPKHVKELTNAGVKVLLQPSNRRAIHEKYYLRAGAVVQEDLSEASLIIGVKRPPEEKIIPRKTYAFFSHTIKAQEANMGLLEDLLSKKRVSKHPEKGSPNIQKKGLQTSRKGSPNIQKRVSNIQKRSPNIQKRVSKHPEKGLQTSRKGSPNIQKRVSKHPEKGSPNVQKKGLQTSRKRVSKHPEKGLQTSRKGSPNIQKRVSKHPEKGLQTSRKGSPNIQKRVSKHPEGSPNIQKRVSKHPEKGLQTSRKGSPTKHPEKGLQTSRKGSPNIYRRVSKHPEKGLQTSRKGSPNIQKRVSKHPEKGSPNIQKKGLQTSRKGSPNIQKRVSNIQKRSPNIQKRVSKHPEKGLQTSRKGPQNIQKKGLKTSRKRSMTAEVRLIDYEKMVDANGFRIVAFGQWAGVAGMINILHGLGLRFLALGHHTPFLHIGMAHNYRSVSQAIQAVRDCGYEISMGLMPKSIGPVTFCFTGTGNVSRGAQDILNELPVEYVEPHELKDVSEVGEMSRVYATVLSRHHHLIRKSDGFYDPMEYEDHPELYTSHFRTSLNVSFSESTPCIAAVSPQRLLAICDISADTGGSIGFMNECTTIDKPFCMYDADQHVDHDSVEGNGILMCSIDNLPAQLPIGATDYFGDRLFPYLWEMLPSDASRPLDEEDFSPQVRDAVITSNGVLTPKFEYINKLRERREKAQIMKKTGMRRVLLLGSGYVSGPVVEYLTRDKTTQVTVASMMLRQAEELAEKYPNTIPVMLDAGSQEGHLDSLVKDHDLVISMLPYSLHPLIAKHCIRRKVNMVTASYLSPAMKELQSSAEEAGITIVNEMGLDPGIDHMLAMECIDKAKADGCTVESYSSFCGGLPAPECSDNPLRYKFSWSPYGVLLNTISPAIFLQDNQVVEIPAGGSLMESSTSKDFFPGFNLEGFPNRDSTIYSESYGIQSAHTLIRGTLRFKGFTKAMTSFVKLGLINSEPCPVLLPTSSPVSWKELLCKQMGLSSSVSDEAFEEAVYERIGKDDFAMETLRWFGMLSEESVLHADSVLAALAKHLEGKLSFAEGERDMIIMRNDVGLRHPTGELETKHISLVVYGTPNGFSAMAKTVGYPAAIAARMVLDGEITTKGLVVPMSKEIYEPALARLKEEGLHFMSKSDLQE</sequence>
<dbReference type="Proteomes" id="UP001219934">
    <property type="component" value="Unassembled WGS sequence"/>
</dbReference>
<dbReference type="SUPFAM" id="SSF51735">
    <property type="entry name" value="NAD(P)-binding Rossmann-fold domains"/>
    <property type="match status" value="1"/>
</dbReference>
<organism evidence="24 25">
    <name type="scientific">Pogonophryne albipinna</name>
    <dbReference type="NCBI Taxonomy" id="1090488"/>
    <lineage>
        <taxon>Eukaryota</taxon>
        <taxon>Metazoa</taxon>
        <taxon>Chordata</taxon>
        <taxon>Craniata</taxon>
        <taxon>Vertebrata</taxon>
        <taxon>Euteleostomi</taxon>
        <taxon>Actinopterygii</taxon>
        <taxon>Neopterygii</taxon>
        <taxon>Teleostei</taxon>
        <taxon>Neoteleostei</taxon>
        <taxon>Acanthomorphata</taxon>
        <taxon>Eupercaria</taxon>
        <taxon>Perciformes</taxon>
        <taxon>Notothenioidei</taxon>
        <taxon>Pogonophryne</taxon>
    </lineage>
</organism>
<dbReference type="FunFam" id="3.40.50.720:FF:000072">
    <property type="entry name" value="Saccharopine dehydrogenase [NADP(+), L-glutamate-forming]"/>
    <property type="match status" value="1"/>
</dbReference>
<dbReference type="Pfam" id="PF03435">
    <property type="entry name" value="Sacchrp_dh_NADP"/>
    <property type="match status" value="1"/>
</dbReference>
<dbReference type="GO" id="GO:0047130">
    <property type="term" value="F:saccharopine dehydrogenase (NADP+, L-lysine-forming) activity"/>
    <property type="evidence" value="ECO:0007669"/>
    <property type="project" value="UniProtKB-EC"/>
</dbReference>
<dbReference type="Gene3D" id="3.30.360.10">
    <property type="entry name" value="Dihydrodipicolinate Reductase, domain 2"/>
    <property type="match status" value="1"/>
</dbReference>
<feature type="compositionally biased region" description="Polar residues" evidence="21">
    <location>
        <begin position="210"/>
        <end position="219"/>
    </location>
</feature>
<comment type="pathway">
    <text evidence="2">Amino-acid degradation; L-lysine degradation via saccharopine pathway; glutaryl-CoA from L-lysine: step 1/6.</text>
</comment>
<comment type="pathway">
    <text evidence="3">Amino-acid degradation; L-lysine degradation via saccharopine pathway; glutaryl-CoA from L-lysine: step 2/6.</text>
</comment>
<dbReference type="FunFam" id="3.40.50.720:FF:000087">
    <property type="entry name" value="alpha-aminoadipic semialdehyde synthase, mitochondrial"/>
    <property type="match status" value="1"/>
</dbReference>
<comment type="subunit">
    <text evidence="5">Homotetramer.</text>
</comment>
<feature type="domain" description="Alanine dehydrogenase/pyridine nucleotide transhydrogenase N-terminal" evidence="23">
    <location>
        <begin position="30"/>
        <end position="136"/>
    </location>
</feature>
<name>A0AAD6ADU4_9TELE</name>
<reference evidence="24" key="1">
    <citation type="submission" date="2022-11" db="EMBL/GenBank/DDBJ databases">
        <title>Chromosome-level genome of Pogonophryne albipinna.</title>
        <authorList>
            <person name="Jo E."/>
        </authorList>
    </citation>
    <scope>NUCLEOTIDE SEQUENCE</scope>
    <source>
        <strain evidence="24">SGF0006</strain>
        <tissue evidence="24">Muscle</tissue>
    </source>
</reference>
<keyword evidence="14" id="KW-0511">Multifunctional enzyme</keyword>
<evidence type="ECO:0000256" key="2">
    <source>
        <dbReference type="ARBA" id="ARBA00004682"/>
    </source>
</evidence>
<evidence type="ECO:0000256" key="12">
    <source>
        <dbReference type="ARBA" id="ARBA00023027"/>
    </source>
</evidence>
<dbReference type="GO" id="GO:0005739">
    <property type="term" value="C:mitochondrion"/>
    <property type="evidence" value="ECO:0007669"/>
    <property type="project" value="UniProtKB-SubCell"/>
</dbReference>
<comment type="subcellular location">
    <subcellularLocation>
        <location evidence="1">Mitochondrion</location>
    </subcellularLocation>
</comment>
<feature type="compositionally biased region" description="Polar residues" evidence="21">
    <location>
        <begin position="144"/>
        <end position="177"/>
    </location>
</feature>
<evidence type="ECO:0000256" key="20">
    <source>
        <dbReference type="ARBA" id="ARBA00081012"/>
    </source>
</evidence>
<evidence type="ECO:0000313" key="24">
    <source>
        <dbReference type="EMBL" id="KAJ4922987.1"/>
    </source>
</evidence>
<gene>
    <name evidence="24" type="ORF">JOQ06_021688</name>
</gene>
<dbReference type="Gene3D" id="3.40.50.720">
    <property type="entry name" value="NAD(P)-binding Rossmann-like Domain"/>
    <property type="match status" value="3"/>
</dbReference>
<evidence type="ECO:0000256" key="6">
    <source>
        <dbReference type="ARBA" id="ARBA00012846"/>
    </source>
</evidence>
<dbReference type="GO" id="GO:0019878">
    <property type="term" value="P:lysine biosynthetic process via aminoadipic acid"/>
    <property type="evidence" value="ECO:0007669"/>
    <property type="project" value="TreeGrafter"/>
</dbReference>
<evidence type="ECO:0000256" key="5">
    <source>
        <dbReference type="ARBA" id="ARBA00011881"/>
    </source>
</evidence>
<proteinExistence type="inferred from homology"/>
<dbReference type="InterPro" id="IPR005097">
    <property type="entry name" value="Sacchrp_dh_NADP-bd"/>
</dbReference>
<dbReference type="FunFam" id="3.30.360.10:FF:000008">
    <property type="entry name" value="Alpha-aminoadipic semialdehyde synthase, mitochondrial"/>
    <property type="match status" value="1"/>
</dbReference>
<keyword evidence="10" id="KW-0007">Acetylation</keyword>
<dbReference type="AlphaFoldDB" id="A0AAD6ADU4"/>
<keyword evidence="25" id="KW-1185">Reference proteome</keyword>
<evidence type="ECO:0000256" key="4">
    <source>
        <dbReference type="ARBA" id="ARBA00005624"/>
    </source>
</evidence>
<dbReference type="InterPro" id="IPR007886">
    <property type="entry name" value="AlaDH/PNT_N"/>
</dbReference>
<dbReference type="InterPro" id="IPR036291">
    <property type="entry name" value="NAD(P)-bd_dom_sf"/>
</dbReference>
<evidence type="ECO:0000259" key="23">
    <source>
        <dbReference type="SMART" id="SM01003"/>
    </source>
</evidence>
<evidence type="ECO:0000256" key="1">
    <source>
        <dbReference type="ARBA" id="ARBA00004173"/>
    </source>
</evidence>
<evidence type="ECO:0000256" key="7">
    <source>
        <dbReference type="ARBA" id="ARBA00012849"/>
    </source>
</evidence>
<protein>
    <recommendedName>
        <fullName evidence="19">Alpha-aminoadipic semialdehyde synthase, mitochondrial</fullName>
        <ecNumber evidence="6">1.5.1.8</ecNumber>
        <ecNumber evidence="7">1.5.1.9</ecNumber>
    </recommendedName>
    <alternativeName>
        <fullName evidence="20">LKR/SDH</fullName>
    </alternativeName>
</protein>
<evidence type="ECO:0000256" key="14">
    <source>
        <dbReference type="ARBA" id="ARBA00023268"/>
    </source>
</evidence>
<comment type="catalytic activity">
    <reaction evidence="17">
        <text>L-saccharopine + NAD(+) + H2O = (S)-2-amino-6-oxohexanoate + L-glutamate + NADH + H(+)</text>
        <dbReference type="Rhea" id="RHEA:24520"/>
        <dbReference type="ChEBI" id="CHEBI:15377"/>
        <dbReference type="ChEBI" id="CHEBI:15378"/>
        <dbReference type="ChEBI" id="CHEBI:29985"/>
        <dbReference type="ChEBI" id="CHEBI:57540"/>
        <dbReference type="ChEBI" id="CHEBI:57945"/>
        <dbReference type="ChEBI" id="CHEBI:57951"/>
        <dbReference type="ChEBI" id="CHEBI:58321"/>
        <dbReference type="EC" id="1.5.1.9"/>
    </reaction>
    <physiologicalReaction direction="left-to-right" evidence="17">
        <dbReference type="Rhea" id="RHEA:24521"/>
    </physiologicalReaction>
</comment>
<evidence type="ECO:0000256" key="16">
    <source>
        <dbReference type="ARBA" id="ARBA00051738"/>
    </source>
</evidence>
<dbReference type="EC" id="1.5.1.9" evidence="7"/>
<dbReference type="InterPro" id="IPR007698">
    <property type="entry name" value="AlaDH/PNT_NAD(H)-bd"/>
</dbReference>
<accession>A0AAD6ADU4</accession>
<feature type="domain" description="Alanine dehydrogenase/pyridine nucleotide transhydrogenase NAD(H)-binding" evidence="22">
    <location>
        <begin position="487"/>
        <end position="658"/>
    </location>
</feature>
<dbReference type="Gene3D" id="1.10.1870.10">
    <property type="entry name" value="Domain 3, Saccharopine reductase"/>
    <property type="match status" value="1"/>
</dbReference>
<evidence type="ECO:0000256" key="13">
    <source>
        <dbReference type="ARBA" id="ARBA00023128"/>
    </source>
</evidence>
<dbReference type="SMART" id="SM01002">
    <property type="entry name" value="AlaDh_PNT_C"/>
    <property type="match status" value="1"/>
</dbReference>
<feature type="region of interest" description="Disordered" evidence="21">
    <location>
        <begin position="135"/>
        <end position="413"/>
    </location>
</feature>
<dbReference type="Pfam" id="PF05222">
    <property type="entry name" value="AlaDh_PNT_N"/>
    <property type="match status" value="1"/>
</dbReference>
<dbReference type="SUPFAM" id="SSF52283">
    <property type="entry name" value="Formate/glycerate dehydrogenase catalytic domain-like"/>
    <property type="match status" value="2"/>
</dbReference>
<comment type="caution">
    <text evidence="24">The sequence shown here is derived from an EMBL/GenBank/DDBJ whole genome shotgun (WGS) entry which is preliminary data.</text>
</comment>